<dbReference type="OrthoDB" id="7019976at2"/>
<dbReference type="SUPFAM" id="SSF53448">
    <property type="entry name" value="Nucleotide-diphospho-sugar transferases"/>
    <property type="match status" value="1"/>
</dbReference>
<dbReference type="AlphaFoldDB" id="A0A3M8HIR4"/>
<evidence type="ECO:0000313" key="5">
    <source>
        <dbReference type="Proteomes" id="UP000279909"/>
    </source>
</evidence>
<dbReference type="InterPro" id="IPR029044">
    <property type="entry name" value="Nucleotide-diphossugar_trans"/>
</dbReference>
<organism evidence="4 5">
    <name type="scientific">Lysinibacillus halotolerans</name>
    <dbReference type="NCBI Taxonomy" id="1368476"/>
    <lineage>
        <taxon>Bacteria</taxon>
        <taxon>Bacillati</taxon>
        <taxon>Bacillota</taxon>
        <taxon>Bacilli</taxon>
        <taxon>Bacillales</taxon>
        <taxon>Bacillaceae</taxon>
        <taxon>Lysinibacillus</taxon>
    </lineage>
</organism>
<comment type="caution">
    <text evidence="4">The sequence shown here is derived from an EMBL/GenBank/DDBJ whole genome shotgun (WGS) entry which is preliminary data.</text>
</comment>
<accession>A0A3M8HIR4</accession>
<dbReference type="InterPro" id="IPR050834">
    <property type="entry name" value="Glycosyltransf_2"/>
</dbReference>
<feature type="domain" description="Glycosyltransferase 2-like" evidence="3">
    <location>
        <begin position="583"/>
        <end position="709"/>
    </location>
</feature>
<dbReference type="PANTHER" id="PTHR43685">
    <property type="entry name" value="GLYCOSYLTRANSFERASE"/>
    <property type="match status" value="1"/>
</dbReference>
<dbReference type="Gene3D" id="3.90.550.10">
    <property type="entry name" value="Spore Coat Polysaccharide Biosynthesis Protein SpsA, Chain A"/>
    <property type="match status" value="1"/>
</dbReference>
<dbReference type="EMBL" id="RHLQ01000001">
    <property type="protein sequence ID" value="RND01814.1"/>
    <property type="molecule type" value="Genomic_DNA"/>
</dbReference>
<comment type="similarity">
    <text evidence="1">Belongs to the glycosyltransferase 2 family.</text>
</comment>
<evidence type="ECO:0000313" key="4">
    <source>
        <dbReference type="EMBL" id="RND01814.1"/>
    </source>
</evidence>
<dbReference type="PANTHER" id="PTHR43685:SF11">
    <property type="entry name" value="GLYCOSYLTRANSFERASE TAGX-RELATED"/>
    <property type="match status" value="1"/>
</dbReference>
<name>A0A3M8HIR4_9BACI</name>
<keyword evidence="2" id="KW-0175">Coiled coil</keyword>
<dbReference type="GO" id="GO:0016740">
    <property type="term" value="F:transferase activity"/>
    <property type="evidence" value="ECO:0007669"/>
    <property type="project" value="UniProtKB-KW"/>
</dbReference>
<protein>
    <submittedName>
        <fullName evidence="4">Glycosyltransferase</fullName>
    </submittedName>
</protein>
<evidence type="ECO:0000256" key="2">
    <source>
        <dbReference type="SAM" id="Coils"/>
    </source>
</evidence>
<dbReference type="CDD" id="cd00761">
    <property type="entry name" value="Glyco_tranf_GTA_type"/>
    <property type="match status" value="1"/>
</dbReference>
<keyword evidence="5" id="KW-1185">Reference proteome</keyword>
<dbReference type="InterPro" id="IPR001173">
    <property type="entry name" value="Glyco_trans_2-like"/>
</dbReference>
<dbReference type="Pfam" id="PF00535">
    <property type="entry name" value="Glycos_transf_2"/>
    <property type="match status" value="1"/>
</dbReference>
<feature type="coiled-coil region" evidence="2">
    <location>
        <begin position="3"/>
        <end position="37"/>
    </location>
</feature>
<evidence type="ECO:0000259" key="3">
    <source>
        <dbReference type="Pfam" id="PF00535"/>
    </source>
</evidence>
<gene>
    <name evidence="4" type="ORF">EC501_01225</name>
</gene>
<dbReference type="RefSeq" id="WP_122970458.1">
    <property type="nucleotide sequence ID" value="NZ_RHLQ01000001.1"/>
</dbReference>
<proteinExistence type="inferred from homology"/>
<reference evidence="4 5" key="1">
    <citation type="journal article" date="2014" name="Int. J. Syst. Evol. Microbiol.">
        <title>Lysinibacillus halotolerans sp. nov., isolated from saline-alkaline soil.</title>
        <authorList>
            <person name="Kong D."/>
            <person name="Wang Y."/>
            <person name="Zhao B."/>
            <person name="Li Y."/>
            <person name="Song J."/>
            <person name="Zhai Y."/>
            <person name="Zhang C."/>
            <person name="Wang H."/>
            <person name="Chen X."/>
            <person name="Zhao B."/>
            <person name="Ruan Z."/>
        </authorList>
    </citation>
    <scope>NUCLEOTIDE SEQUENCE [LARGE SCALE GENOMIC DNA]</scope>
    <source>
        <strain evidence="4 5">MCCC 1A12703</strain>
    </source>
</reference>
<keyword evidence="4" id="KW-0808">Transferase</keyword>
<evidence type="ECO:0000256" key="1">
    <source>
        <dbReference type="ARBA" id="ARBA00006739"/>
    </source>
</evidence>
<dbReference type="Proteomes" id="UP000279909">
    <property type="component" value="Unassembled WGS sequence"/>
</dbReference>
<sequence>MEIVKIDKRIENIDNEIAKLDKDIKKQKKYLSQLIKEKDKVDGNLALFTLESNVSIKLDSIDEEAYVKEYLQYRDEVSDKDFFNRVLPLLKKIPESNGSRYFKKFEVNVGIVSDEFLYHSFKDVANFHYLTNKNYKELAHALDFILIVTTWKGLNKEWRGLANENSNRRKELYEIIEFFRGIDKKVVFYSKEDPVNYEKFVEIAKRCDYIFTTAEEIIPRYKEECKNENVFVLEFGVNPLYHNPVGMRTIKKSNDVFFAGSWLTKYPERQKETKDIFNGVIEAGRNLKIIDRNFEINHPDYFFPREYAKYISPSISHEYLQKIHKLYNWAINLNSVKYSNTMFANRVYELQAIGNIILSNYSVGVNNLFPNVFIINDSLEVKDIINSFTDEEVFEHQVGGIRNVMSSYTTFHRFNHLLLCIGEKGRLPKHRVLVVVNEMNQQIKQQFESQTYPYKHIVTYSEFTQELKEQFEIIAFFNSKYEYGEFYLEDMINAFKYTDVDYVTKSSYYNGEKFIEETEHDFVEKIGDKYRSVFWSSKFQLKDFNNMNGETPLPNGYSIDRFEFNMTSNVNKNVVQPKKYELSVIVPVYNNGKYLLNKCFNSLKRSSIFKEMEIIIIDDGSTDEFTKLIVKRLEKHYPNVRAYYFNDNGSGSASRPRNKGAELATADFITYLDPDNEAVNDGYARLLEELKIDTELDLVIGNMIKLDNTKKGNFLYYKTVNEAIGSSIIKKPHKLLIETNMRAQSIQALIVKKSIVVENNLKMIQNAGGQDTLFFQELLLHSKKTKVIDLVIHIYYAAVAGSVTNTITDRFFNKFYILEKERLPFLKKHGLINVYMEKRFNFYFKNWYLKRLNMIEEQHLEGSIDTLYKIYELYKEYIVIEDKIITTFERLYKKKEYNQIVVQCCLN</sequence>